<evidence type="ECO:0000259" key="4">
    <source>
        <dbReference type="PROSITE" id="PS01124"/>
    </source>
</evidence>
<evidence type="ECO:0000256" key="1">
    <source>
        <dbReference type="ARBA" id="ARBA00023015"/>
    </source>
</evidence>
<keyword evidence="3" id="KW-0804">Transcription</keyword>
<dbReference type="InterPro" id="IPR003313">
    <property type="entry name" value="AraC-bd"/>
</dbReference>
<dbReference type="InterPro" id="IPR009057">
    <property type="entry name" value="Homeodomain-like_sf"/>
</dbReference>
<dbReference type="Gene3D" id="1.10.10.60">
    <property type="entry name" value="Homeodomain-like"/>
    <property type="match status" value="2"/>
</dbReference>
<dbReference type="InterPro" id="IPR018062">
    <property type="entry name" value="HTH_AraC-typ_CS"/>
</dbReference>
<dbReference type="Proteomes" id="UP000323917">
    <property type="component" value="Chromosome"/>
</dbReference>
<sequence length="297" mass="34138">MQPKWTSYRKSDHFEDAVCFPRGCQEQYLAHPGHAKSSLDERGIFLSGISRFVTPYVVQRRNPGYHVVLLSTAGSGELLTDGQKKELKRGDLLIAPSHCEYTYKAKSDWSCVWFHLADETEWSHFLPRKVVLLESRSTDFLSVIANQYLAERQSRLPDSQSALQSLADLIVLLLDRELRQLPQSRKDVDIRKRINQLWQTVHGNLNFPWTTDNLARQAGISPAQFNRVVKRFQKSTPMAVVTNYRMQRAREMLSYTDHTLEAIAASVGYETAFSFSRAFKRHAGKSPNDFRKAMLKD</sequence>
<evidence type="ECO:0000256" key="3">
    <source>
        <dbReference type="ARBA" id="ARBA00023163"/>
    </source>
</evidence>
<dbReference type="PROSITE" id="PS01124">
    <property type="entry name" value="HTH_ARAC_FAMILY_2"/>
    <property type="match status" value="1"/>
</dbReference>
<dbReference type="Gene3D" id="2.60.120.280">
    <property type="entry name" value="Regulatory protein AraC"/>
    <property type="match status" value="1"/>
</dbReference>
<dbReference type="InterPro" id="IPR037923">
    <property type="entry name" value="HTH-like"/>
</dbReference>
<dbReference type="OrthoDB" id="9803764at2"/>
<gene>
    <name evidence="5" type="primary">chbR</name>
    <name evidence="5" type="ORF">Pr1d_17450</name>
</gene>
<evidence type="ECO:0000256" key="2">
    <source>
        <dbReference type="ARBA" id="ARBA00023125"/>
    </source>
</evidence>
<dbReference type="Pfam" id="PF12833">
    <property type="entry name" value="HTH_18"/>
    <property type="match status" value="1"/>
</dbReference>
<dbReference type="InterPro" id="IPR018060">
    <property type="entry name" value="HTH_AraC"/>
</dbReference>
<evidence type="ECO:0000313" key="5">
    <source>
        <dbReference type="EMBL" id="QEG34465.1"/>
    </source>
</evidence>
<keyword evidence="2" id="KW-0238">DNA-binding</keyword>
<evidence type="ECO:0000313" key="6">
    <source>
        <dbReference type="Proteomes" id="UP000323917"/>
    </source>
</evidence>
<dbReference type="SUPFAM" id="SSF51215">
    <property type="entry name" value="Regulatory protein AraC"/>
    <property type="match status" value="1"/>
</dbReference>
<dbReference type="GO" id="GO:0043565">
    <property type="term" value="F:sequence-specific DNA binding"/>
    <property type="evidence" value="ECO:0007669"/>
    <property type="project" value="InterPro"/>
</dbReference>
<dbReference type="RefSeq" id="WP_148073113.1">
    <property type="nucleotide sequence ID" value="NZ_CP042913.1"/>
</dbReference>
<dbReference type="PANTHER" id="PTHR43280">
    <property type="entry name" value="ARAC-FAMILY TRANSCRIPTIONAL REGULATOR"/>
    <property type="match status" value="1"/>
</dbReference>
<dbReference type="Pfam" id="PF02311">
    <property type="entry name" value="AraC_binding"/>
    <property type="match status" value="1"/>
</dbReference>
<dbReference type="SMART" id="SM00342">
    <property type="entry name" value="HTH_ARAC"/>
    <property type="match status" value="1"/>
</dbReference>
<dbReference type="KEGG" id="bgok:Pr1d_17450"/>
<dbReference type="GO" id="GO:0003700">
    <property type="term" value="F:DNA-binding transcription factor activity"/>
    <property type="evidence" value="ECO:0007669"/>
    <property type="project" value="InterPro"/>
</dbReference>
<dbReference type="AlphaFoldDB" id="A0A5B9QA16"/>
<dbReference type="SUPFAM" id="SSF46689">
    <property type="entry name" value="Homeodomain-like"/>
    <property type="match status" value="1"/>
</dbReference>
<dbReference type="PANTHER" id="PTHR43280:SF2">
    <property type="entry name" value="HTH-TYPE TRANSCRIPTIONAL REGULATOR EXSA"/>
    <property type="match status" value="1"/>
</dbReference>
<protein>
    <submittedName>
        <fullName evidence="5">HTH-type transcriptional regulator ChbR</fullName>
    </submittedName>
</protein>
<keyword evidence="6" id="KW-1185">Reference proteome</keyword>
<dbReference type="PROSITE" id="PS00041">
    <property type="entry name" value="HTH_ARAC_FAMILY_1"/>
    <property type="match status" value="1"/>
</dbReference>
<organism evidence="5 6">
    <name type="scientific">Bythopirellula goksoeyrii</name>
    <dbReference type="NCBI Taxonomy" id="1400387"/>
    <lineage>
        <taxon>Bacteria</taxon>
        <taxon>Pseudomonadati</taxon>
        <taxon>Planctomycetota</taxon>
        <taxon>Planctomycetia</taxon>
        <taxon>Pirellulales</taxon>
        <taxon>Lacipirellulaceae</taxon>
        <taxon>Bythopirellula</taxon>
    </lineage>
</organism>
<dbReference type="EMBL" id="CP042913">
    <property type="protein sequence ID" value="QEG34465.1"/>
    <property type="molecule type" value="Genomic_DNA"/>
</dbReference>
<proteinExistence type="predicted"/>
<accession>A0A5B9QA16</accession>
<feature type="domain" description="HTH araC/xylS-type" evidence="4">
    <location>
        <begin position="195"/>
        <end position="293"/>
    </location>
</feature>
<reference evidence="5 6" key="1">
    <citation type="submission" date="2019-08" db="EMBL/GenBank/DDBJ databases">
        <title>Deep-cultivation of Planctomycetes and their phenomic and genomic characterization uncovers novel biology.</title>
        <authorList>
            <person name="Wiegand S."/>
            <person name="Jogler M."/>
            <person name="Boedeker C."/>
            <person name="Pinto D."/>
            <person name="Vollmers J."/>
            <person name="Rivas-Marin E."/>
            <person name="Kohn T."/>
            <person name="Peeters S.H."/>
            <person name="Heuer A."/>
            <person name="Rast P."/>
            <person name="Oberbeckmann S."/>
            <person name="Bunk B."/>
            <person name="Jeske O."/>
            <person name="Meyerdierks A."/>
            <person name="Storesund J.E."/>
            <person name="Kallscheuer N."/>
            <person name="Luecker S."/>
            <person name="Lage O.M."/>
            <person name="Pohl T."/>
            <person name="Merkel B.J."/>
            <person name="Hornburger P."/>
            <person name="Mueller R.-W."/>
            <person name="Bruemmer F."/>
            <person name="Labrenz M."/>
            <person name="Spormann A.M."/>
            <person name="Op den Camp H."/>
            <person name="Overmann J."/>
            <person name="Amann R."/>
            <person name="Jetten M.S.M."/>
            <person name="Mascher T."/>
            <person name="Medema M.H."/>
            <person name="Devos D.P."/>
            <person name="Kaster A.-K."/>
            <person name="Ovreas L."/>
            <person name="Rohde M."/>
            <person name="Galperin M.Y."/>
            <person name="Jogler C."/>
        </authorList>
    </citation>
    <scope>NUCLEOTIDE SEQUENCE [LARGE SCALE GENOMIC DNA]</scope>
    <source>
        <strain evidence="5 6">Pr1d</strain>
    </source>
</reference>
<name>A0A5B9QA16_9BACT</name>
<keyword evidence="1" id="KW-0805">Transcription regulation</keyword>